<gene>
    <name evidence="1" type="ORF">PHET_09097</name>
</gene>
<dbReference type="EMBL" id="LUCH01006305">
    <property type="protein sequence ID" value="KAF5397418.1"/>
    <property type="molecule type" value="Genomic_DNA"/>
</dbReference>
<evidence type="ECO:0000313" key="2">
    <source>
        <dbReference type="Proteomes" id="UP000748531"/>
    </source>
</evidence>
<proteinExistence type="predicted"/>
<evidence type="ECO:0000313" key="1">
    <source>
        <dbReference type="EMBL" id="KAF5397418.1"/>
    </source>
</evidence>
<protein>
    <submittedName>
        <fullName evidence="1">Uncharacterized protein</fullName>
    </submittedName>
</protein>
<organism evidence="1 2">
    <name type="scientific">Paragonimus heterotremus</name>
    <dbReference type="NCBI Taxonomy" id="100268"/>
    <lineage>
        <taxon>Eukaryota</taxon>
        <taxon>Metazoa</taxon>
        <taxon>Spiralia</taxon>
        <taxon>Lophotrochozoa</taxon>
        <taxon>Platyhelminthes</taxon>
        <taxon>Trematoda</taxon>
        <taxon>Digenea</taxon>
        <taxon>Plagiorchiida</taxon>
        <taxon>Troglotremata</taxon>
        <taxon>Troglotrematidae</taxon>
        <taxon>Paragonimus</taxon>
    </lineage>
</organism>
<keyword evidence="2" id="KW-1185">Reference proteome</keyword>
<dbReference type="Proteomes" id="UP000748531">
    <property type="component" value="Unassembled WGS sequence"/>
</dbReference>
<dbReference type="AlphaFoldDB" id="A0A8J4WER1"/>
<reference evidence="1" key="1">
    <citation type="submission" date="2019-05" db="EMBL/GenBank/DDBJ databases">
        <title>Annotation for the trematode Paragonimus heterotremus.</title>
        <authorList>
            <person name="Choi Y.-J."/>
        </authorList>
    </citation>
    <scope>NUCLEOTIDE SEQUENCE</scope>
    <source>
        <strain evidence="1">LC</strain>
    </source>
</reference>
<comment type="caution">
    <text evidence="1">The sequence shown here is derived from an EMBL/GenBank/DDBJ whole genome shotgun (WGS) entry which is preliminary data.</text>
</comment>
<accession>A0A8J4WER1</accession>
<sequence length="98" mass="11211">MWLCAGAPACISSFKHPTARSAHQLTCKAAMRSQIRRWSTETRSLGFIEDRALFYMDDERGCVKICRKNVKTFKRQKLEVKPNEKEDDAFETAALGNI</sequence>
<name>A0A8J4WER1_9TREM</name>